<dbReference type="RefSeq" id="WP_045173307.1">
    <property type="nucleotide sequence ID" value="NZ_CP139957.1"/>
</dbReference>
<accession>A0ABZ0U3D0</accession>
<evidence type="ECO:0000313" key="2">
    <source>
        <dbReference type="Proteomes" id="UP001322744"/>
    </source>
</evidence>
<keyword evidence="2" id="KW-1185">Reference proteome</keyword>
<name>A0ABZ0U3D0_9FIRM</name>
<dbReference type="Proteomes" id="UP001322744">
    <property type="component" value="Chromosome"/>
</dbReference>
<reference evidence="1 2" key="1">
    <citation type="submission" date="2023-12" db="EMBL/GenBank/DDBJ databases">
        <authorList>
            <person name="Manesh M.J.H."/>
            <person name="Bing R.G."/>
            <person name="Willard D.J."/>
            <person name="Kelly R.M."/>
        </authorList>
    </citation>
    <scope>NUCLEOTIDE SEQUENCE [LARGE SCALE GENOMIC DNA]</scope>
    <source>
        <strain evidence="1 2">DSM 8977</strain>
    </source>
</reference>
<proteinExistence type="predicted"/>
<organism evidence="1 2">
    <name type="scientific">Anaerocellum danielii</name>
    <dbReference type="NCBI Taxonomy" id="1387557"/>
    <lineage>
        <taxon>Bacteria</taxon>
        <taxon>Bacillati</taxon>
        <taxon>Bacillota</taxon>
        <taxon>Bacillota incertae sedis</taxon>
        <taxon>Caldicellulosiruptorales</taxon>
        <taxon>Caldicellulosiruptoraceae</taxon>
        <taxon>Anaerocellum</taxon>
    </lineage>
</organism>
<gene>
    <name evidence="1" type="ORF">SOJ16_002670</name>
</gene>
<protein>
    <submittedName>
        <fullName evidence="1">Uncharacterized protein</fullName>
    </submittedName>
</protein>
<sequence length="64" mass="7338">MQENNLICPKCGSKNVLEILYGYPDYKAFEEAEKGNIILGGCCISDNSPDFHCKDCNYEWKKEK</sequence>
<dbReference type="EMBL" id="CP139957">
    <property type="protein sequence ID" value="WPX08760.1"/>
    <property type="molecule type" value="Genomic_DNA"/>
</dbReference>
<evidence type="ECO:0000313" key="1">
    <source>
        <dbReference type="EMBL" id="WPX08760.1"/>
    </source>
</evidence>